<accession>A0A0D7ATH5</accession>
<proteinExistence type="predicted"/>
<sequence length="167" mass="18206">MALELQCSRVPFEPLTIGFSCRCSISSYSTMSTTALFACFNPDCDKVYTIHGHLLSHCGQAPACGWWLQHAKEIHAGKQREESAVITPGSIHGMTAAHFAPDEEDEDDGIDYQQVPPSGNTSDQDVPMDEPVASSSAGDSMEPLADDDGFDEERGCRARKPPCRLDR</sequence>
<gene>
    <name evidence="2" type="ORF">CYLTODRAFT_216124</name>
</gene>
<reference evidence="2 3" key="1">
    <citation type="journal article" date="2015" name="Fungal Genet. Biol.">
        <title>Evolution of novel wood decay mechanisms in Agaricales revealed by the genome sequences of Fistulina hepatica and Cylindrobasidium torrendii.</title>
        <authorList>
            <person name="Floudas D."/>
            <person name="Held B.W."/>
            <person name="Riley R."/>
            <person name="Nagy L.G."/>
            <person name="Koehler G."/>
            <person name="Ransdell A.S."/>
            <person name="Younus H."/>
            <person name="Chow J."/>
            <person name="Chiniquy J."/>
            <person name="Lipzen A."/>
            <person name="Tritt A."/>
            <person name="Sun H."/>
            <person name="Haridas S."/>
            <person name="LaButti K."/>
            <person name="Ohm R.A."/>
            <person name="Kues U."/>
            <person name="Blanchette R.A."/>
            <person name="Grigoriev I.V."/>
            <person name="Minto R.E."/>
            <person name="Hibbett D.S."/>
        </authorList>
    </citation>
    <scope>NUCLEOTIDE SEQUENCE [LARGE SCALE GENOMIC DNA]</scope>
    <source>
        <strain evidence="2 3">FP15055 ss-10</strain>
    </source>
</reference>
<keyword evidence="3" id="KW-1185">Reference proteome</keyword>
<feature type="compositionally biased region" description="Basic residues" evidence="1">
    <location>
        <begin position="157"/>
        <end position="167"/>
    </location>
</feature>
<dbReference type="EMBL" id="KN880924">
    <property type="protein sequence ID" value="KIY61522.1"/>
    <property type="molecule type" value="Genomic_DNA"/>
</dbReference>
<dbReference type="Proteomes" id="UP000054007">
    <property type="component" value="Unassembled WGS sequence"/>
</dbReference>
<feature type="compositionally biased region" description="Polar residues" evidence="1">
    <location>
        <begin position="115"/>
        <end position="124"/>
    </location>
</feature>
<evidence type="ECO:0000313" key="3">
    <source>
        <dbReference type="Proteomes" id="UP000054007"/>
    </source>
</evidence>
<feature type="region of interest" description="Disordered" evidence="1">
    <location>
        <begin position="96"/>
        <end position="167"/>
    </location>
</feature>
<organism evidence="2 3">
    <name type="scientific">Cylindrobasidium torrendii FP15055 ss-10</name>
    <dbReference type="NCBI Taxonomy" id="1314674"/>
    <lineage>
        <taxon>Eukaryota</taxon>
        <taxon>Fungi</taxon>
        <taxon>Dikarya</taxon>
        <taxon>Basidiomycota</taxon>
        <taxon>Agaricomycotina</taxon>
        <taxon>Agaricomycetes</taxon>
        <taxon>Agaricomycetidae</taxon>
        <taxon>Agaricales</taxon>
        <taxon>Marasmiineae</taxon>
        <taxon>Physalacriaceae</taxon>
        <taxon>Cylindrobasidium</taxon>
    </lineage>
</organism>
<evidence type="ECO:0000256" key="1">
    <source>
        <dbReference type="SAM" id="MobiDB-lite"/>
    </source>
</evidence>
<evidence type="ECO:0000313" key="2">
    <source>
        <dbReference type="EMBL" id="KIY61522.1"/>
    </source>
</evidence>
<name>A0A0D7ATH5_9AGAR</name>
<protein>
    <submittedName>
        <fullName evidence="2">Uncharacterized protein</fullName>
    </submittedName>
</protein>
<dbReference type="AlphaFoldDB" id="A0A0D7ATH5"/>